<keyword evidence="1" id="KW-0133">Cell shape</keyword>
<dbReference type="GO" id="GO:0051301">
    <property type="term" value="P:cell division"/>
    <property type="evidence" value="ECO:0007669"/>
    <property type="project" value="UniProtKB-UniRule"/>
</dbReference>
<comment type="caution">
    <text evidence="3">The sequence shown here is derived from an EMBL/GenBank/DDBJ whole genome shotgun (WGS) entry which is preliminary data.</text>
</comment>
<organism evidence="3 4">
    <name type="scientific">Mycobacterium asiaticum</name>
    <dbReference type="NCBI Taxonomy" id="1790"/>
    <lineage>
        <taxon>Bacteria</taxon>
        <taxon>Bacillati</taxon>
        <taxon>Actinomycetota</taxon>
        <taxon>Actinomycetes</taxon>
        <taxon>Mycobacteriales</taxon>
        <taxon>Mycobacteriaceae</taxon>
        <taxon>Mycobacterium</taxon>
    </lineage>
</organism>
<dbReference type="GO" id="GO:0042546">
    <property type="term" value="P:cell wall biogenesis"/>
    <property type="evidence" value="ECO:0007669"/>
    <property type="project" value="UniProtKB-UniRule"/>
</dbReference>
<proteinExistence type="inferred from homology"/>
<keyword evidence="1" id="KW-0472">Membrane</keyword>
<feature type="region of interest" description="Disordered" evidence="2">
    <location>
        <begin position="131"/>
        <end position="150"/>
    </location>
</feature>
<dbReference type="HAMAP" id="MF_00927">
    <property type="entry name" value="CwsA"/>
    <property type="match status" value="1"/>
</dbReference>
<comment type="subcellular location">
    <subcellularLocation>
        <location evidence="1">Cell membrane</location>
        <topology evidence="1">Single-pass membrane protein</topology>
    </subcellularLocation>
    <text evidence="1">Localizes to poles and midcell sites.</text>
</comment>
<evidence type="ECO:0000256" key="2">
    <source>
        <dbReference type="SAM" id="MobiDB-lite"/>
    </source>
</evidence>
<keyword evidence="1" id="KW-1133">Transmembrane helix</keyword>
<gene>
    <name evidence="1" type="primary">cwsA</name>
    <name evidence="3" type="ORF">A5634_05125</name>
</gene>
<dbReference type="EMBL" id="LZLS01000169">
    <property type="protein sequence ID" value="OBK23815.1"/>
    <property type="molecule type" value="Genomic_DNA"/>
</dbReference>
<dbReference type="InterPro" id="IPR024245">
    <property type="entry name" value="CwsA"/>
</dbReference>
<dbReference type="OrthoDB" id="4762208at2"/>
<dbReference type="GO" id="GO:0005886">
    <property type="term" value="C:plasma membrane"/>
    <property type="evidence" value="ECO:0007669"/>
    <property type="project" value="UniProtKB-SubCell"/>
</dbReference>
<dbReference type="RefSeq" id="WP_065145482.1">
    <property type="nucleotide sequence ID" value="NZ_LZLS01000169.1"/>
</dbReference>
<keyword evidence="1" id="KW-0132">Cell division</keyword>
<protein>
    <recommendedName>
        <fullName evidence="1">Cell wall synthesis protein CwsA</fullName>
    </recommendedName>
    <alternativeName>
        <fullName evidence="1">Cell wall synthesis and cell shape protein A</fullName>
    </alternativeName>
</protein>
<reference evidence="3 4" key="1">
    <citation type="submission" date="2016-06" db="EMBL/GenBank/DDBJ databases">
        <authorList>
            <person name="Kjaerup R.B."/>
            <person name="Dalgaard T.S."/>
            <person name="Juul-Madsen H.R."/>
        </authorList>
    </citation>
    <scope>NUCLEOTIDE SEQUENCE [LARGE SCALE GENOMIC DNA]</scope>
    <source>
        <strain evidence="3 4">1165133.8</strain>
    </source>
</reference>
<sequence>MSGKAGETAQASLTPRERLTRGLTYSAVGPVDVTRGVVGLSVQSAHSTATELRRRYREGRLARELAAAQETIGQELASKNRRAQEVVANLPQLLQEARRNQRRSKKPWLIAGAAGVVVLAGGAVAFSIVRRSSRPEPSPRPPSVDVQPRP</sequence>
<dbReference type="GO" id="GO:0008360">
    <property type="term" value="P:regulation of cell shape"/>
    <property type="evidence" value="ECO:0007669"/>
    <property type="project" value="UniProtKB-UniRule"/>
</dbReference>
<dbReference type="Pfam" id="PF10814">
    <property type="entry name" value="CwsA"/>
    <property type="match status" value="1"/>
</dbReference>
<evidence type="ECO:0000256" key="1">
    <source>
        <dbReference type="HAMAP-Rule" id="MF_00927"/>
    </source>
</evidence>
<dbReference type="Proteomes" id="UP000093928">
    <property type="component" value="Unassembled WGS sequence"/>
</dbReference>
<feature type="transmembrane region" description="Helical" evidence="1">
    <location>
        <begin position="108"/>
        <end position="129"/>
    </location>
</feature>
<keyword evidence="1" id="KW-0812">Transmembrane</keyword>
<dbReference type="AlphaFoldDB" id="A0A1A3NR21"/>
<evidence type="ECO:0000313" key="3">
    <source>
        <dbReference type="EMBL" id="OBK23815.1"/>
    </source>
</evidence>
<comment type="similarity">
    <text evidence="1">Belongs to the CwsA family.</text>
</comment>
<name>A0A1A3NR21_MYCAS</name>
<evidence type="ECO:0000313" key="4">
    <source>
        <dbReference type="Proteomes" id="UP000093928"/>
    </source>
</evidence>
<keyword evidence="1" id="KW-0131">Cell cycle</keyword>
<keyword evidence="1" id="KW-1003">Cell membrane</keyword>
<accession>A0A1A3NR21</accession>
<comment type="function">
    <text evidence="1">Required for regulated cell division, cell wall synthesis and the maintenance of cell shape.</text>
</comment>